<sequence length="375" mass="42636">MTKKLFIITGELSGDKHASLVVKNLLENRNDIEIEAIGGENLKKLGVKLFVDHSKAHMSAMGLTPKILFDHITLGKRVVDYLKNEYKPDLVLLIDYGGFNLNISNFLKKAGIKVFYYIPPQIWASRKWRIKTVKKNISKVMTIFPFEKEMYEKEGIDAQFVGHPLITQMPPCANRDEVFEKYGLDKNKKLISIFPGSRTFELHNLMKTFLKSAALIAQKRDDVQFVIAQADSLKDDVFKKYLGKTNIKVIKNDNYSLLSVSDALMLASGTVALEAALYTTPMIISYKGPWIAYFVYRLVRCINRVCLPNIIMDKDIVPELLQKDSNPQVISKALLKILEDDEYRQLMKDDLSKVKAILSRHESAKEVAQVISSAL</sequence>
<dbReference type="AlphaFoldDB" id="A0A9D1N0M4"/>
<evidence type="ECO:0000256" key="6">
    <source>
        <dbReference type="ARBA" id="ARBA00022676"/>
    </source>
</evidence>
<evidence type="ECO:0000256" key="4">
    <source>
        <dbReference type="ARBA" id="ARBA00022516"/>
    </source>
</evidence>
<evidence type="ECO:0000256" key="8">
    <source>
        <dbReference type="ARBA" id="ARBA00023098"/>
    </source>
</evidence>
<dbReference type="GO" id="GO:0009245">
    <property type="term" value="P:lipid A biosynthetic process"/>
    <property type="evidence" value="ECO:0007669"/>
    <property type="project" value="UniProtKB-UniRule"/>
</dbReference>
<dbReference type="Gene3D" id="3.40.50.2000">
    <property type="entry name" value="Glycogen Phosphorylase B"/>
    <property type="match status" value="1"/>
</dbReference>
<dbReference type="InterPro" id="IPR003835">
    <property type="entry name" value="Glyco_trans_19"/>
</dbReference>
<reference evidence="11" key="2">
    <citation type="journal article" date="2021" name="PeerJ">
        <title>Extensive microbial diversity within the chicken gut microbiome revealed by metagenomics and culture.</title>
        <authorList>
            <person name="Gilroy R."/>
            <person name="Ravi A."/>
            <person name="Getino M."/>
            <person name="Pursley I."/>
            <person name="Horton D.L."/>
            <person name="Alikhan N.F."/>
            <person name="Baker D."/>
            <person name="Gharbi K."/>
            <person name="Hall N."/>
            <person name="Watson M."/>
            <person name="Adriaenssens E.M."/>
            <person name="Foster-Nyarko E."/>
            <person name="Jarju S."/>
            <person name="Secka A."/>
            <person name="Antonio M."/>
            <person name="Oren A."/>
            <person name="Chaudhuri R.R."/>
            <person name="La Ragione R."/>
            <person name="Hildebrand F."/>
            <person name="Pallen M.J."/>
        </authorList>
    </citation>
    <scope>NUCLEOTIDE SEQUENCE</scope>
    <source>
        <strain evidence="11">CHK154-7741</strain>
    </source>
</reference>
<gene>
    <name evidence="11" type="primary">lpxB</name>
    <name evidence="11" type="ORF">IAD26_05020</name>
</gene>
<evidence type="ECO:0000256" key="2">
    <source>
        <dbReference type="ARBA" id="ARBA00012687"/>
    </source>
</evidence>
<evidence type="ECO:0000256" key="5">
    <source>
        <dbReference type="ARBA" id="ARBA00022556"/>
    </source>
</evidence>
<evidence type="ECO:0000256" key="1">
    <source>
        <dbReference type="ARBA" id="ARBA00002056"/>
    </source>
</evidence>
<dbReference type="GO" id="GO:0008915">
    <property type="term" value="F:lipid-A-disaccharide synthase activity"/>
    <property type="evidence" value="ECO:0007669"/>
    <property type="project" value="UniProtKB-UniRule"/>
</dbReference>
<dbReference type="PANTHER" id="PTHR30372">
    <property type="entry name" value="LIPID-A-DISACCHARIDE SYNTHASE"/>
    <property type="match status" value="1"/>
</dbReference>
<dbReference type="GO" id="GO:0005543">
    <property type="term" value="F:phospholipid binding"/>
    <property type="evidence" value="ECO:0007669"/>
    <property type="project" value="TreeGrafter"/>
</dbReference>
<keyword evidence="7 11" id="KW-0808">Transferase</keyword>
<keyword evidence="8" id="KW-0443">Lipid metabolism</keyword>
<keyword evidence="5" id="KW-0441">Lipid A biosynthesis</keyword>
<accession>A0A9D1N0M4</accession>
<dbReference type="GO" id="GO:0016020">
    <property type="term" value="C:membrane"/>
    <property type="evidence" value="ECO:0007669"/>
    <property type="project" value="GOC"/>
</dbReference>
<evidence type="ECO:0000256" key="7">
    <source>
        <dbReference type="ARBA" id="ARBA00022679"/>
    </source>
</evidence>
<dbReference type="Pfam" id="PF02684">
    <property type="entry name" value="LpxB"/>
    <property type="match status" value="1"/>
</dbReference>
<comment type="catalytic activity">
    <reaction evidence="9">
        <text>a lipid X + a UDP-2-N,3-O-bis[(3R)-3-hydroxyacyl]-alpha-D-glucosamine = a lipid A disaccharide + UDP + H(+)</text>
        <dbReference type="Rhea" id="RHEA:67828"/>
        <dbReference type="ChEBI" id="CHEBI:15378"/>
        <dbReference type="ChEBI" id="CHEBI:58223"/>
        <dbReference type="ChEBI" id="CHEBI:137748"/>
        <dbReference type="ChEBI" id="CHEBI:176338"/>
        <dbReference type="ChEBI" id="CHEBI:176343"/>
        <dbReference type="EC" id="2.4.1.182"/>
    </reaction>
</comment>
<protein>
    <recommendedName>
        <fullName evidence="3 10">Lipid-A-disaccharide synthase</fullName>
        <ecNumber evidence="2 10">2.4.1.182</ecNumber>
    </recommendedName>
</protein>
<dbReference type="EC" id="2.4.1.182" evidence="2 10"/>
<evidence type="ECO:0000256" key="10">
    <source>
        <dbReference type="NCBIfam" id="TIGR00215"/>
    </source>
</evidence>
<evidence type="ECO:0000256" key="9">
    <source>
        <dbReference type="ARBA" id="ARBA00048975"/>
    </source>
</evidence>
<keyword evidence="6 11" id="KW-0328">Glycosyltransferase</keyword>
<reference evidence="11" key="1">
    <citation type="submission" date="2020-10" db="EMBL/GenBank/DDBJ databases">
        <authorList>
            <person name="Gilroy R."/>
        </authorList>
    </citation>
    <scope>NUCLEOTIDE SEQUENCE</scope>
    <source>
        <strain evidence="11">CHK154-7741</strain>
    </source>
</reference>
<keyword evidence="4" id="KW-0444">Lipid biosynthesis</keyword>
<dbReference type="NCBIfam" id="TIGR00215">
    <property type="entry name" value="lpxB"/>
    <property type="match status" value="1"/>
</dbReference>
<comment type="caution">
    <text evidence="11">The sequence shown here is derived from an EMBL/GenBank/DDBJ whole genome shotgun (WGS) entry which is preliminary data.</text>
</comment>
<dbReference type="EMBL" id="DVOD01000035">
    <property type="protein sequence ID" value="HIU92478.1"/>
    <property type="molecule type" value="Genomic_DNA"/>
</dbReference>
<evidence type="ECO:0000313" key="11">
    <source>
        <dbReference type="EMBL" id="HIU92478.1"/>
    </source>
</evidence>
<evidence type="ECO:0000313" key="12">
    <source>
        <dbReference type="Proteomes" id="UP000886748"/>
    </source>
</evidence>
<proteinExistence type="predicted"/>
<dbReference type="PANTHER" id="PTHR30372:SF4">
    <property type="entry name" value="LIPID-A-DISACCHARIDE SYNTHASE, MITOCHONDRIAL-RELATED"/>
    <property type="match status" value="1"/>
</dbReference>
<name>A0A9D1N0M4_9CLOT</name>
<dbReference type="Proteomes" id="UP000886748">
    <property type="component" value="Unassembled WGS sequence"/>
</dbReference>
<comment type="function">
    <text evidence="1">Condensation of UDP-2,3-diacylglucosamine and 2,3-diacylglucosamine-1-phosphate to form lipid A disaccharide, a precursor of lipid A, a phosphorylated glycolipid that anchors the lipopolysaccharide to the outer membrane of the cell.</text>
</comment>
<evidence type="ECO:0000256" key="3">
    <source>
        <dbReference type="ARBA" id="ARBA00020902"/>
    </source>
</evidence>
<organism evidence="11 12">
    <name type="scientific">Candidatus Limenecus avicola</name>
    <dbReference type="NCBI Taxonomy" id="2840847"/>
    <lineage>
        <taxon>Bacteria</taxon>
        <taxon>Bacillati</taxon>
        <taxon>Bacillota</taxon>
        <taxon>Clostridia</taxon>
        <taxon>Eubacteriales</taxon>
        <taxon>Clostridiaceae</taxon>
        <taxon>Clostridiaceae incertae sedis</taxon>
        <taxon>Candidatus Limenecus</taxon>
    </lineage>
</organism>
<dbReference type="SUPFAM" id="SSF53756">
    <property type="entry name" value="UDP-Glycosyltransferase/glycogen phosphorylase"/>
    <property type="match status" value="1"/>
</dbReference>